<comment type="similarity">
    <text evidence="9 13">Belongs to the QueA family.</text>
</comment>
<evidence type="ECO:0000256" key="7">
    <source>
        <dbReference type="ARBA" id="ARBA00022785"/>
    </source>
</evidence>
<reference evidence="14" key="2">
    <citation type="submission" date="2021-04" db="EMBL/GenBank/DDBJ databases">
        <authorList>
            <person name="Gilroy R."/>
        </authorList>
    </citation>
    <scope>NUCLEOTIDE SEQUENCE</scope>
    <source>
        <strain evidence="14">ChiHecec2B26-446</strain>
    </source>
</reference>
<dbReference type="SUPFAM" id="SSF111337">
    <property type="entry name" value="QueA-like"/>
    <property type="match status" value="1"/>
</dbReference>
<evidence type="ECO:0000313" key="14">
    <source>
        <dbReference type="EMBL" id="HIW01153.1"/>
    </source>
</evidence>
<dbReference type="FunFam" id="3.40.1780.10:FF:000001">
    <property type="entry name" value="S-adenosylmethionine:tRNA ribosyltransferase-isomerase"/>
    <property type="match status" value="1"/>
</dbReference>
<dbReference type="Proteomes" id="UP000886752">
    <property type="component" value="Unassembled WGS sequence"/>
</dbReference>
<keyword evidence="7 13" id="KW-0671">Queuosine biosynthesis</keyword>
<evidence type="ECO:0000256" key="1">
    <source>
        <dbReference type="ARBA" id="ARBA00004496"/>
    </source>
</evidence>
<comment type="function">
    <text evidence="13">Transfers and isomerizes the ribose moiety from AdoMet to the 7-aminomethyl group of 7-deazaguanine (preQ1-tRNA) to give epoxyqueuosine (oQ-tRNA).</text>
</comment>
<evidence type="ECO:0000256" key="12">
    <source>
        <dbReference type="ARBA" id="ARBA00076160"/>
    </source>
</evidence>
<protein>
    <recommendedName>
        <fullName evidence="11 13">S-adenosylmethionine:tRNA ribosyltransferase-isomerase</fullName>
        <ecNumber evidence="10 13">2.4.99.17</ecNumber>
    </recommendedName>
    <alternativeName>
        <fullName evidence="12 13">Queuosine biosynthesis protein QueA</fullName>
    </alternativeName>
</protein>
<comment type="subcellular location">
    <subcellularLocation>
        <location evidence="1 13">Cytoplasm</location>
    </subcellularLocation>
</comment>
<name>A0A9D1PZ17_9BACT</name>
<dbReference type="Pfam" id="PF02547">
    <property type="entry name" value="Queuosine_synth"/>
    <property type="match status" value="1"/>
</dbReference>
<evidence type="ECO:0000256" key="10">
    <source>
        <dbReference type="ARBA" id="ARBA00066503"/>
    </source>
</evidence>
<dbReference type="InterPro" id="IPR042118">
    <property type="entry name" value="QueA_dom1"/>
</dbReference>
<evidence type="ECO:0000256" key="11">
    <source>
        <dbReference type="ARBA" id="ARBA00069325"/>
    </source>
</evidence>
<dbReference type="AlphaFoldDB" id="A0A9D1PZ17"/>
<keyword evidence="14" id="KW-0328">Glycosyltransferase</keyword>
<keyword evidence="6 13" id="KW-0949">S-adenosyl-L-methionine</keyword>
<evidence type="ECO:0000256" key="9">
    <source>
        <dbReference type="ARBA" id="ARBA00061210"/>
    </source>
</evidence>
<dbReference type="InterPro" id="IPR036100">
    <property type="entry name" value="QueA_sf"/>
</dbReference>
<dbReference type="InterPro" id="IPR003699">
    <property type="entry name" value="QueA"/>
</dbReference>
<dbReference type="NCBIfam" id="TIGR00113">
    <property type="entry name" value="queA"/>
    <property type="match status" value="1"/>
</dbReference>
<evidence type="ECO:0000313" key="15">
    <source>
        <dbReference type="Proteomes" id="UP000886752"/>
    </source>
</evidence>
<sequence>MSDTTDFLLSSYTYDLPESSIAQEPLAERGQSRLMVMPRTGPLTLRHRHFYELREELPEGALLIANNSKVLPARLRGLRHTGGKVEFLLLSPLPTVLARAEQVEGKPGCLQAVAEGLLRCGGHPVPGEWLQFGSSVRLCLQKAGDFGRWEVLLQWQGDLAADFEAEGSMPLPPYIRRAPQAGDRERYQTVYAREDKTGSVAAPTAGLHFTPQIREDLLSHGFEWQEVTLYVGYGTFSPVRCDDIRDHHMHGELVEVPEETALAIRRARKEGRKIIAVGTTSARALEGAWQAQGDISAYRGVTDIFLYPGRKVHVIDGLITNFHLPGSTLIMLVAALVGRERILEAYREAVRLGYRFFSYGDAMFIKP</sequence>
<reference evidence="14" key="1">
    <citation type="journal article" date="2021" name="PeerJ">
        <title>Extensive microbial diversity within the chicken gut microbiome revealed by metagenomics and culture.</title>
        <authorList>
            <person name="Gilroy R."/>
            <person name="Ravi A."/>
            <person name="Getino M."/>
            <person name="Pursley I."/>
            <person name="Horton D.L."/>
            <person name="Alikhan N.F."/>
            <person name="Baker D."/>
            <person name="Gharbi K."/>
            <person name="Hall N."/>
            <person name="Watson M."/>
            <person name="Adriaenssens E.M."/>
            <person name="Foster-Nyarko E."/>
            <person name="Jarju S."/>
            <person name="Secka A."/>
            <person name="Antonio M."/>
            <person name="Oren A."/>
            <person name="Chaudhuri R.R."/>
            <person name="La Ragione R."/>
            <person name="Hildebrand F."/>
            <person name="Pallen M.J."/>
        </authorList>
    </citation>
    <scope>NUCLEOTIDE SEQUENCE</scope>
    <source>
        <strain evidence="14">ChiHecec2B26-446</strain>
    </source>
</reference>
<evidence type="ECO:0000256" key="2">
    <source>
        <dbReference type="ARBA" id="ARBA00004691"/>
    </source>
</evidence>
<evidence type="ECO:0000256" key="5">
    <source>
        <dbReference type="ARBA" id="ARBA00022679"/>
    </source>
</evidence>
<comment type="subunit">
    <text evidence="3 13">Monomer.</text>
</comment>
<comment type="caution">
    <text evidence="14">The sequence shown here is derived from an EMBL/GenBank/DDBJ whole genome shotgun (WGS) entry which is preliminary data.</text>
</comment>
<dbReference type="GO" id="GO:0008616">
    <property type="term" value="P:tRNA queuosine(34) biosynthetic process"/>
    <property type="evidence" value="ECO:0007669"/>
    <property type="project" value="UniProtKB-UniRule"/>
</dbReference>
<dbReference type="NCBIfam" id="NF001140">
    <property type="entry name" value="PRK00147.1"/>
    <property type="match status" value="1"/>
</dbReference>
<dbReference type="EMBL" id="DXHV01000073">
    <property type="protein sequence ID" value="HIW01153.1"/>
    <property type="molecule type" value="Genomic_DNA"/>
</dbReference>
<dbReference type="EC" id="2.4.99.17" evidence="10 13"/>
<evidence type="ECO:0000256" key="8">
    <source>
        <dbReference type="ARBA" id="ARBA00052751"/>
    </source>
</evidence>
<dbReference type="HAMAP" id="MF_00113">
    <property type="entry name" value="QueA"/>
    <property type="match status" value="1"/>
</dbReference>
<comment type="pathway">
    <text evidence="2 13">tRNA modification; tRNA-queuosine biosynthesis.</text>
</comment>
<dbReference type="Gene3D" id="3.40.1780.10">
    <property type="entry name" value="QueA-like"/>
    <property type="match status" value="1"/>
</dbReference>
<evidence type="ECO:0000256" key="3">
    <source>
        <dbReference type="ARBA" id="ARBA00011245"/>
    </source>
</evidence>
<evidence type="ECO:0000256" key="6">
    <source>
        <dbReference type="ARBA" id="ARBA00022691"/>
    </source>
</evidence>
<dbReference type="Gene3D" id="2.40.10.240">
    <property type="entry name" value="QueA-like"/>
    <property type="match status" value="1"/>
</dbReference>
<organism evidence="14 15">
    <name type="scientific">Candidatus Desulfovibrio intestinipullorum</name>
    <dbReference type="NCBI Taxonomy" id="2838536"/>
    <lineage>
        <taxon>Bacteria</taxon>
        <taxon>Pseudomonadati</taxon>
        <taxon>Thermodesulfobacteriota</taxon>
        <taxon>Desulfovibrionia</taxon>
        <taxon>Desulfovibrionales</taxon>
        <taxon>Desulfovibrionaceae</taxon>
        <taxon>Desulfovibrio</taxon>
    </lineage>
</organism>
<dbReference type="PANTHER" id="PTHR30307">
    <property type="entry name" value="S-ADENOSYLMETHIONINE:TRNA RIBOSYLTRANSFERASE-ISOMERASE"/>
    <property type="match status" value="1"/>
</dbReference>
<dbReference type="GO" id="GO:0005737">
    <property type="term" value="C:cytoplasm"/>
    <property type="evidence" value="ECO:0007669"/>
    <property type="project" value="UniProtKB-SubCell"/>
</dbReference>
<evidence type="ECO:0000256" key="4">
    <source>
        <dbReference type="ARBA" id="ARBA00022490"/>
    </source>
</evidence>
<keyword evidence="4 13" id="KW-0963">Cytoplasm</keyword>
<gene>
    <name evidence="13 14" type="primary">queA</name>
    <name evidence="14" type="ORF">H9894_08200</name>
</gene>
<accession>A0A9D1PZ17</accession>
<comment type="catalytic activity">
    <reaction evidence="8 13">
        <text>7-aminomethyl-7-carbaguanosine(34) in tRNA + S-adenosyl-L-methionine = epoxyqueuosine(34) in tRNA + adenine + L-methionine + 2 H(+)</text>
        <dbReference type="Rhea" id="RHEA:32155"/>
        <dbReference type="Rhea" id="RHEA-COMP:10342"/>
        <dbReference type="Rhea" id="RHEA-COMP:18582"/>
        <dbReference type="ChEBI" id="CHEBI:15378"/>
        <dbReference type="ChEBI" id="CHEBI:16708"/>
        <dbReference type="ChEBI" id="CHEBI:57844"/>
        <dbReference type="ChEBI" id="CHEBI:59789"/>
        <dbReference type="ChEBI" id="CHEBI:82833"/>
        <dbReference type="ChEBI" id="CHEBI:194443"/>
        <dbReference type="EC" id="2.4.99.17"/>
    </reaction>
</comment>
<proteinExistence type="inferred from homology"/>
<dbReference type="PANTHER" id="PTHR30307:SF0">
    <property type="entry name" value="S-ADENOSYLMETHIONINE:TRNA RIBOSYLTRANSFERASE-ISOMERASE"/>
    <property type="match status" value="1"/>
</dbReference>
<dbReference type="InterPro" id="IPR042119">
    <property type="entry name" value="QueA_dom2"/>
</dbReference>
<keyword evidence="5 13" id="KW-0808">Transferase</keyword>
<dbReference type="GO" id="GO:0051075">
    <property type="term" value="F:S-adenosylmethionine:tRNA ribosyltransferase-isomerase activity"/>
    <property type="evidence" value="ECO:0007669"/>
    <property type="project" value="UniProtKB-EC"/>
</dbReference>
<evidence type="ECO:0000256" key="13">
    <source>
        <dbReference type="HAMAP-Rule" id="MF_00113"/>
    </source>
</evidence>